<dbReference type="PROSITE" id="PS00028">
    <property type="entry name" value="ZINC_FINGER_C2H2_1"/>
    <property type="match status" value="1"/>
</dbReference>
<keyword evidence="4 9" id="KW-0863">Zinc-finger</keyword>
<dbReference type="InterPro" id="IPR036236">
    <property type="entry name" value="Znf_C2H2_sf"/>
</dbReference>
<keyword evidence="2" id="KW-0479">Metal-binding</keyword>
<name>A0A5P1E8Z4_ASPOF</name>
<dbReference type="PROSITE" id="PS50157">
    <property type="entry name" value="ZINC_FINGER_C2H2_2"/>
    <property type="match status" value="1"/>
</dbReference>
<keyword evidence="5" id="KW-0862">Zinc</keyword>
<reference evidence="12" key="1">
    <citation type="journal article" date="2017" name="Nat. Commun.">
        <title>The asparagus genome sheds light on the origin and evolution of a young Y chromosome.</title>
        <authorList>
            <person name="Harkess A."/>
            <person name="Zhou J."/>
            <person name="Xu C."/>
            <person name="Bowers J.E."/>
            <person name="Van der Hulst R."/>
            <person name="Ayyampalayam S."/>
            <person name="Mercati F."/>
            <person name="Riccardi P."/>
            <person name="McKain M.R."/>
            <person name="Kakrana A."/>
            <person name="Tang H."/>
            <person name="Ray J."/>
            <person name="Groenendijk J."/>
            <person name="Arikit S."/>
            <person name="Mathioni S.M."/>
            <person name="Nakano M."/>
            <person name="Shan H."/>
            <person name="Telgmann-Rauber A."/>
            <person name="Kanno A."/>
            <person name="Yue Z."/>
            <person name="Chen H."/>
            <person name="Li W."/>
            <person name="Chen Y."/>
            <person name="Xu X."/>
            <person name="Zhang Y."/>
            <person name="Luo S."/>
            <person name="Chen H."/>
            <person name="Gao J."/>
            <person name="Mao Z."/>
            <person name="Pires J.C."/>
            <person name="Luo M."/>
            <person name="Kudrna D."/>
            <person name="Wing R.A."/>
            <person name="Meyers B.C."/>
            <person name="Yi K."/>
            <person name="Kong H."/>
            <person name="Lavrijsen P."/>
            <person name="Sunseri F."/>
            <person name="Falavigna A."/>
            <person name="Ye Y."/>
            <person name="Leebens-Mack J.H."/>
            <person name="Chen G."/>
        </authorList>
    </citation>
    <scope>NUCLEOTIDE SEQUENCE [LARGE SCALE GENOMIC DNA]</scope>
    <source>
        <strain evidence="12">cv. DH0086</strain>
    </source>
</reference>
<protein>
    <recommendedName>
        <fullName evidence="10">C2H2-type domain-containing protein</fullName>
    </recommendedName>
</protein>
<dbReference type="InterPro" id="IPR013087">
    <property type="entry name" value="Znf_C2H2_type"/>
</dbReference>
<evidence type="ECO:0000256" key="7">
    <source>
        <dbReference type="ARBA" id="ARBA00023163"/>
    </source>
</evidence>
<evidence type="ECO:0000256" key="3">
    <source>
        <dbReference type="ARBA" id="ARBA00022737"/>
    </source>
</evidence>
<organism evidence="11 12">
    <name type="scientific">Asparagus officinalis</name>
    <name type="common">Garden asparagus</name>
    <dbReference type="NCBI Taxonomy" id="4686"/>
    <lineage>
        <taxon>Eukaryota</taxon>
        <taxon>Viridiplantae</taxon>
        <taxon>Streptophyta</taxon>
        <taxon>Embryophyta</taxon>
        <taxon>Tracheophyta</taxon>
        <taxon>Spermatophyta</taxon>
        <taxon>Magnoliopsida</taxon>
        <taxon>Liliopsida</taxon>
        <taxon>Asparagales</taxon>
        <taxon>Asparagaceae</taxon>
        <taxon>Asparagoideae</taxon>
        <taxon>Asparagus</taxon>
    </lineage>
</organism>
<dbReference type="EMBL" id="CM007387">
    <property type="protein sequence ID" value="ONK62328.1"/>
    <property type="molecule type" value="Genomic_DNA"/>
</dbReference>
<dbReference type="PANTHER" id="PTHR26374:SF456">
    <property type="entry name" value="ZINC FINGER PROTEIN ZAT5-LIKE"/>
    <property type="match status" value="1"/>
</dbReference>
<dbReference type="SUPFAM" id="SSF57667">
    <property type="entry name" value="beta-beta-alpha zinc fingers"/>
    <property type="match status" value="1"/>
</dbReference>
<evidence type="ECO:0000256" key="6">
    <source>
        <dbReference type="ARBA" id="ARBA00023015"/>
    </source>
</evidence>
<comment type="subcellular location">
    <subcellularLocation>
        <location evidence="1">Nucleus</location>
    </subcellularLocation>
</comment>
<dbReference type="AlphaFoldDB" id="A0A5P1E8Z4"/>
<evidence type="ECO:0000256" key="2">
    <source>
        <dbReference type="ARBA" id="ARBA00022723"/>
    </source>
</evidence>
<keyword evidence="8" id="KW-0539">Nucleus</keyword>
<evidence type="ECO:0000259" key="10">
    <source>
        <dbReference type="PROSITE" id="PS50157"/>
    </source>
</evidence>
<keyword evidence="7" id="KW-0804">Transcription</keyword>
<keyword evidence="3" id="KW-0677">Repeat</keyword>
<proteinExistence type="predicted"/>
<accession>A0A5P1E8Z4</accession>
<evidence type="ECO:0000256" key="1">
    <source>
        <dbReference type="ARBA" id="ARBA00004123"/>
    </source>
</evidence>
<evidence type="ECO:0000313" key="12">
    <source>
        <dbReference type="Proteomes" id="UP000243459"/>
    </source>
</evidence>
<evidence type="ECO:0000256" key="5">
    <source>
        <dbReference type="ARBA" id="ARBA00022833"/>
    </source>
</evidence>
<evidence type="ECO:0000256" key="4">
    <source>
        <dbReference type="ARBA" id="ARBA00022771"/>
    </source>
</evidence>
<dbReference type="Gramene" id="ONK62328">
    <property type="protein sequence ID" value="ONK62328"/>
    <property type="gene ID" value="A4U43_C07F2760"/>
</dbReference>
<dbReference type="GO" id="GO:0005634">
    <property type="term" value="C:nucleus"/>
    <property type="evidence" value="ECO:0007669"/>
    <property type="project" value="UniProtKB-SubCell"/>
</dbReference>
<keyword evidence="12" id="KW-1185">Reference proteome</keyword>
<feature type="domain" description="C2H2-type" evidence="10">
    <location>
        <begin position="53"/>
        <end position="80"/>
    </location>
</feature>
<evidence type="ECO:0000256" key="9">
    <source>
        <dbReference type="PROSITE-ProRule" id="PRU00042"/>
    </source>
</evidence>
<dbReference type="GO" id="GO:0008270">
    <property type="term" value="F:zinc ion binding"/>
    <property type="evidence" value="ECO:0007669"/>
    <property type="project" value="UniProtKB-KW"/>
</dbReference>
<dbReference type="PANTHER" id="PTHR26374">
    <property type="entry name" value="ZINC FINGER PROTEIN ZAT5"/>
    <property type="match status" value="1"/>
</dbReference>
<dbReference type="Proteomes" id="UP000243459">
    <property type="component" value="Chromosome 7"/>
</dbReference>
<gene>
    <name evidence="11" type="ORF">A4U43_C07F2760</name>
</gene>
<dbReference type="Pfam" id="PF13912">
    <property type="entry name" value="zf-C2H2_6"/>
    <property type="match status" value="1"/>
</dbReference>
<evidence type="ECO:0000313" key="11">
    <source>
        <dbReference type="EMBL" id="ONK62328.1"/>
    </source>
</evidence>
<sequence>MKRHSFDEDHHEIDSIKLANARRFSSFQARRPPGSHTHEGEMGPALCGKPKVHGCSICGVEFAIGQALGGHMRRHREKSVGNKAGLFGLKKTVGNKAGSFDLNFPPLDEKLERRLGLGLGLGLGLEHVC</sequence>
<keyword evidence="6" id="KW-0805">Transcription regulation</keyword>
<evidence type="ECO:0000256" key="8">
    <source>
        <dbReference type="ARBA" id="ARBA00023242"/>
    </source>
</evidence>